<dbReference type="EMBL" id="MFTP01000022">
    <property type="protein sequence ID" value="OGI65251.1"/>
    <property type="molecule type" value="Genomic_DNA"/>
</dbReference>
<sequence length="113" mass="13354">MGKTGNPTFGIDEKLPRPKSLREFYNLVIKICPDANHSEDKFFDFVIESLKKPHIELQYRAQRQEIESERFEYKFGNRSLNEYWSAAEEYLKGLGVQKEKIDGFNIIMSRGFR</sequence>
<name>A0A1F6V682_9BACT</name>
<accession>A0A1F6V682</accession>
<evidence type="ECO:0000313" key="1">
    <source>
        <dbReference type="EMBL" id="OGI65251.1"/>
    </source>
</evidence>
<reference evidence="1 2" key="1">
    <citation type="journal article" date="2016" name="Nat. Commun.">
        <title>Thousands of microbial genomes shed light on interconnected biogeochemical processes in an aquifer system.</title>
        <authorList>
            <person name="Anantharaman K."/>
            <person name="Brown C.T."/>
            <person name="Hug L.A."/>
            <person name="Sharon I."/>
            <person name="Castelle C.J."/>
            <person name="Probst A.J."/>
            <person name="Thomas B.C."/>
            <person name="Singh A."/>
            <person name="Wilkins M.J."/>
            <person name="Karaoz U."/>
            <person name="Brodie E.L."/>
            <person name="Williams K.H."/>
            <person name="Hubbard S.S."/>
            <person name="Banfield J.F."/>
        </authorList>
    </citation>
    <scope>NUCLEOTIDE SEQUENCE [LARGE SCALE GENOMIC DNA]</scope>
</reference>
<proteinExistence type="predicted"/>
<organism evidence="1 2">
    <name type="scientific">Candidatus Nomurabacteria bacterium RIFCSPHIGHO2_01_FULL_40_24b</name>
    <dbReference type="NCBI Taxonomy" id="1801739"/>
    <lineage>
        <taxon>Bacteria</taxon>
        <taxon>Candidatus Nomuraibacteriota</taxon>
    </lineage>
</organism>
<protein>
    <submittedName>
        <fullName evidence="1">Uncharacterized protein</fullName>
    </submittedName>
</protein>
<comment type="caution">
    <text evidence="1">The sequence shown here is derived from an EMBL/GenBank/DDBJ whole genome shotgun (WGS) entry which is preliminary data.</text>
</comment>
<dbReference type="AlphaFoldDB" id="A0A1F6V682"/>
<dbReference type="Proteomes" id="UP000177370">
    <property type="component" value="Unassembled WGS sequence"/>
</dbReference>
<evidence type="ECO:0000313" key="2">
    <source>
        <dbReference type="Proteomes" id="UP000177370"/>
    </source>
</evidence>
<gene>
    <name evidence="1" type="ORF">A2647_04900</name>
</gene>